<gene>
    <name evidence="1" type="ORF">T10_11270</name>
</gene>
<accession>A0A0V1MLF8</accession>
<evidence type="ECO:0000313" key="2">
    <source>
        <dbReference type="Proteomes" id="UP000054843"/>
    </source>
</evidence>
<keyword evidence="2" id="KW-1185">Reference proteome</keyword>
<evidence type="ECO:0000313" key="1">
    <source>
        <dbReference type="EMBL" id="KRZ72689.1"/>
    </source>
</evidence>
<proteinExistence type="predicted"/>
<dbReference type="EMBL" id="JYDO01000074">
    <property type="protein sequence ID" value="KRZ72689.1"/>
    <property type="molecule type" value="Genomic_DNA"/>
</dbReference>
<reference evidence="1 2" key="1">
    <citation type="submission" date="2015-01" db="EMBL/GenBank/DDBJ databases">
        <title>Evolution of Trichinella species and genotypes.</title>
        <authorList>
            <person name="Korhonen P.K."/>
            <person name="Edoardo P."/>
            <person name="Giuseppe L.R."/>
            <person name="Gasser R.B."/>
        </authorList>
    </citation>
    <scope>NUCLEOTIDE SEQUENCE [LARGE SCALE GENOMIC DNA]</scope>
    <source>
        <strain evidence="1">ISS1980</strain>
    </source>
</reference>
<dbReference type="Proteomes" id="UP000054843">
    <property type="component" value="Unassembled WGS sequence"/>
</dbReference>
<protein>
    <submittedName>
        <fullName evidence="1">Uncharacterized protein</fullName>
    </submittedName>
</protein>
<comment type="caution">
    <text evidence="1">The sequence shown here is derived from an EMBL/GenBank/DDBJ whole genome shotgun (WGS) entry which is preliminary data.</text>
</comment>
<organism evidence="1 2">
    <name type="scientific">Trichinella papuae</name>
    <dbReference type="NCBI Taxonomy" id="268474"/>
    <lineage>
        <taxon>Eukaryota</taxon>
        <taxon>Metazoa</taxon>
        <taxon>Ecdysozoa</taxon>
        <taxon>Nematoda</taxon>
        <taxon>Enoplea</taxon>
        <taxon>Dorylaimia</taxon>
        <taxon>Trichinellida</taxon>
        <taxon>Trichinellidae</taxon>
        <taxon>Trichinella</taxon>
    </lineage>
</organism>
<sequence>MNETELYAFGDTFAVMCIKITNYKNQTAVNSVVEAVTIEILLALIENKCPTVPLQFYELFNLHPGSYVHV</sequence>
<dbReference type="AlphaFoldDB" id="A0A0V1MLF8"/>
<name>A0A0V1MLF8_9BILA</name>